<evidence type="ECO:0000256" key="5">
    <source>
        <dbReference type="ARBA" id="ARBA00022970"/>
    </source>
</evidence>
<keyword evidence="5" id="KW-0029">Amino-acid transport</keyword>
<keyword evidence="2 8" id="KW-0813">Transport</keyword>
<comment type="caution">
    <text evidence="10">The sequence shown here is derived from an EMBL/GenBank/DDBJ whole genome shotgun (WGS) entry which is preliminary data.</text>
</comment>
<protein>
    <recommendedName>
        <fullName evidence="9">ABC transmembrane type-1 domain-containing protein</fullName>
    </recommendedName>
</protein>
<gene>
    <name evidence="10" type="ORF">ADM90_02260</name>
</gene>
<keyword evidence="7 8" id="KW-0472">Membrane</keyword>
<dbReference type="STRING" id="33935.ADM90_02260"/>
<evidence type="ECO:0000313" key="10">
    <source>
        <dbReference type="EMBL" id="KOY83745.1"/>
    </source>
</evidence>
<dbReference type="CDD" id="cd06261">
    <property type="entry name" value="TM_PBP2"/>
    <property type="match status" value="1"/>
</dbReference>
<dbReference type="InterPro" id="IPR035906">
    <property type="entry name" value="MetI-like_sf"/>
</dbReference>
<dbReference type="InterPro" id="IPR010065">
    <property type="entry name" value="AA_ABC_transptr_permease_3TM"/>
</dbReference>
<proteinExistence type="inferred from homology"/>
<dbReference type="EMBL" id="LGCI01000003">
    <property type="protein sequence ID" value="KOY83745.1"/>
    <property type="molecule type" value="Genomic_DNA"/>
</dbReference>
<dbReference type="GO" id="GO:0022857">
    <property type="term" value="F:transmembrane transporter activity"/>
    <property type="evidence" value="ECO:0007669"/>
    <property type="project" value="InterPro"/>
</dbReference>
<accession>A0A0N0CWW8</accession>
<organism evidence="10 11">
    <name type="scientific">Lysinibacillus macroides</name>
    <dbReference type="NCBI Taxonomy" id="33935"/>
    <lineage>
        <taxon>Bacteria</taxon>
        <taxon>Bacillati</taxon>
        <taxon>Bacillota</taxon>
        <taxon>Bacilli</taxon>
        <taxon>Bacillales</taxon>
        <taxon>Bacillaceae</taxon>
        <taxon>Lysinibacillus</taxon>
    </lineage>
</organism>
<dbReference type="PANTHER" id="PTHR30614">
    <property type="entry name" value="MEMBRANE COMPONENT OF AMINO ACID ABC TRANSPORTER"/>
    <property type="match status" value="1"/>
</dbReference>
<keyword evidence="4 8" id="KW-0812">Transmembrane</keyword>
<dbReference type="GO" id="GO:0043190">
    <property type="term" value="C:ATP-binding cassette (ABC) transporter complex"/>
    <property type="evidence" value="ECO:0007669"/>
    <property type="project" value="InterPro"/>
</dbReference>
<dbReference type="RefSeq" id="WP_053993444.1">
    <property type="nucleotide sequence ID" value="NZ_CP065643.1"/>
</dbReference>
<dbReference type="NCBIfam" id="TIGR01726">
    <property type="entry name" value="HEQRo_perm_3TM"/>
    <property type="match status" value="1"/>
</dbReference>
<evidence type="ECO:0000256" key="7">
    <source>
        <dbReference type="ARBA" id="ARBA00023136"/>
    </source>
</evidence>
<evidence type="ECO:0000313" key="11">
    <source>
        <dbReference type="Proteomes" id="UP000037977"/>
    </source>
</evidence>
<dbReference type="PROSITE" id="PS50928">
    <property type="entry name" value="ABC_TM1"/>
    <property type="match status" value="1"/>
</dbReference>
<dbReference type="AlphaFoldDB" id="A0A0N0CWW8"/>
<keyword evidence="6 8" id="KW-1133">Transmembrane helix</keyword>
<feature type="domain" description="ABC transmembrane type-1" evidence="9">
    <location>
        <begin position="19"/>
        <end position="208"/>
    </location>
</feature>
<dbReference type="InterPro" id="IPR043429">
    <property type="entry name" value="ArtM/GltK/GlnP/TcyL/YhdX-like"/>
</dbReference>
<feature type="transmembrane region" description="Helical" evidence="8">
    <location>
        <begin position="20"/>
        <end position="43"/>
    </location>
</feature>
<dbReference type="GO" id="GO:0006865">
    <property type="term" value="P:amino acid transport"/>
    <property type="evidence" value="ECO:0007669"/>
    <property type="project" value="UniProtKB-KW"/>
</dbReference>
<evidence type="ECO:0000256" key="6">
    <source>
        <dbReference type="ARBA" id="ARBA00022989"/>
    </source>
</evidence>
<evidence type="ECO:0000256" key="8">
    <source>
        <dbReference type="RuleBase" id="RU363032"/>
    </source>
</evidence>
<evidence type="ECO:0000259" key="9">
    <source>
        <dbReference type="PROSITE" id="PS50928"/>
    </source>
</evidence>
<feature type="transmembrane region" description="Helical" evidence="8">
    <location>
        <begin position="55"/>
        <end position="78"/>
    </location>
</feature>
<evidence type="ECO:0000256" key="1">
    <source>
        <dbReference type="ARBA" id="ARBA00004651"/>
    </source>
</evidence>
<keyword evidence="11" id="KW-1185">Reference proteome</keyword>
<feature type="transmembrane region" description="Helical" evidence="8">
    <location>
        <begin position="84"/>
        <end position="104"/>
    </location>
</feature>
<dbReference type="Proteomes" id="UP000037977">
    <property type="component" value="Unassembled WGS sequence"/>
</dbReference>
<evidence type="ECO:0000256" key="3">
    <source>
        <dbReference type="ARBA" id="ARBA00022475"/>
    </source>
</evidence>
<keyword evidence="3" id="KW-1003">Cell membrane</keyword>
<dbReference type="PANTHER" id="PTHR30614:SF46">
    <property type="entry name" value="ABC TRANSPORTER MEMBRANE SPANNING PERMEASE-GLUTAMINE TRANSPORT"/>
    <property type="match status" value="1"/>
</dbReference>
<feature type="transmembrane region" description="Helical" evidence="8">
    <location>
        <begin position="163"/>
        <end position="182"/>
    </location>
</feature>
<comment type="subcellular location">
    <subcellularLocation>
        <location evidence="1 8">Cell membrane</location>
        <topology evidence="1 8">Multi-pass membrane protein</topology>
    </subcellularLocation>
</comment>
<reference evidence="10 11" key="1">
    <citation type="submission" date="2015-07" db="EMBL/GenBank/DDBJ databases">
        <title>Genome sequencing project for genomic taxonomy and phylogenomics of Bacillus-like bacteria.</title>
        <authorList>
            <person name="Liu B."/>
            <person name="Wang J."/>
            <person name="Zhu Y."/>
            <person name="Liu G."/>
            <person name="Chen Q."/>
            <person name="Chen Z."/>
            <person name="Che J."/>
            <person name="Ge C."/>
            <person name="Shi H."/>
            <person name="Pan Z."/>
            <person name="Liu X."/>
        </authorList>
    </citation>
    <scope>NUCLEOTIDE SEQUENCE [LARGE SCALE GENOMIC DNA]</scope>
    <source>
        <strain evidence="10 11">DSM 54</strain>
    </source>
</reference>
<dbReference type="InterPro" id="IPR000515">
    <property type="entry name" value="MetI-like"/>
</dbReference>
<name>A0A0N0CWW8_9BACI</name>
<comment type="similarity">
    <text evidence="8">Belongs to the binding-protein-dependent transport system permease family.</text>
</comment>
<dbReference type="SUPFAM" id="SSF161098">
    <property type="entry name" value="MetI-like"/>
    <property type="match status" value="1"/>
</dbReference>
<evidence type="ECO:0000256" key="2">
    <source>
        <dbReference type="ARBA" id="ARBA00022448"/>
    </source>
</evidence>
<dbReference type="Gene3D" id="1.10.3720.10">
    <property type="entry name" value="MetI-like"/>
    <property type="match status" value="1"/>
</dbReference>
<dbReference type="Pfam" id="PF00528">
    <property type="entry name" value="BPD_transp_1"/>
    <property type="match status" value="1"/>
</dbReference>
<dbReference type="FunFam" id="1.10.3720.10:FF:000033">
    <property type="entry name" value="Polar amino acid ABC transporter permease"/>
    <property type="match status" value="1"/>
</dbReference>
<sequence>METTFNVIVDALPYLLKGLYMTILISVLSIIFSLVIGLIACFMRMSKYAVLRYPAAIYVNLIRGTPILIQILFIYFGAPTALDIHLSAFTAGLIAISLNIGAYNTEIFRGGIESIGKGQMEAGRSLGFSYAQTMALIILPQAVRRMIPSFVNQLTHAIKDTSMLSVIGIAELTMVGQSIYAMNFRSFEILTMVGLFYFITIYTVSFISTKMERRFVIS</sequence>
<dbReference type="OrthoDB" id="9805999at2"/>
<dbReference type="PATRIC" id="fig|33935.3.peg.4640"/>
<evidence type="ECO:0000256" key="4">
    <source>
        <dbReference type="ARBA" id="ARBA00022692"/>
    </source>
</evidence>
<feature type="transmembrane region" description="Helical" evidence="8">
    <location>
        <begin position="189"/>
        <end position="208"/>
    </location>
</feature>